<evidence type="ECO:0000259" key="1">
    <source>
        <dbReference type="PROSITE" id="PS51733"/>
    </source>
</evidence>
<dbReference type="STRING" id="1873524.HSR6_1748"/>
<dbReference type="InterPro" id="IPR004143">
    <property type="entry name" value="BPL_LPL_catalytic"/>
</dbReference>
<dbReference type="Pfam" id="PF21948">
    <property type="entry name" value="LplA-B_cat"/>
    <property type="match status" value="1"/>
</dbReference>
<dbReference type="PROSITE" id="PS51733">
    <property type="entry name" value="BPL_LPL_CATALYTIC"/>
    <property type="match status" value="1"/>
</dbReference>
<keyword evidence="2" id="KW-0436">Ligase</keyword>
<dbReference type="Proteomes" id="UP000185608">
    <property type="component" value="Chromosome"/>
</dbReference>
<protein>
    <submittedName>
        <fullName evidence="2">Lipoate-protein ligase A</fullName>
    </submittedName>
</protein>
<gene>
    <name evidence="2" type="primary">lplA</name>
    <name evidence="2" type="ORF">HTSR_1680</name>
</gene>
<dbReference type="PANTHER" id="PTHR43679">
    <property type="entry name" value="OCTANOYLTRANSFERASE LIPM-RELATED"/>
    <property type="match status" value="1"/>
</dbReference>
<organism evidence="2 3">
    <name type="scientific">Halodesulfurarchaeum formicicum</name>
    <dbReference type="NCBI Taxonomy" id="1873524"/>
    <lineage>
        <taxon>Archaea</taxon>
        <taxon>Methanobacteriati</taxon>
        <taxon>Methanobacteriota</taxon>
        <taxon>Stenosarchaea group</taxon>
        <taxon>Halobacteria</taxon>
        <taxon>Halobacteriales</taxon>
        <taxon>Halobacteriaceae</taxon>
        <taxon>Halodesulfurarchaeum</taxon>
    </lineage>
</organism>
<dbReference type="Gene3D" id="3.30.930.10">
    <property type="entry name" value="Bira Bifunctional Protein, Domain 2"/>
    <property type="match status" value="1"/>
</dbReference>
<dbReference type="GO" id="GO:0016874">
    <property type="term" value="F:ligase activity"/>
    <property type="evidence" value="ECO:0007669"/>
    <property type="project" value="UniProtKB-KW"/>
</dbReference>
<dbReference type="CDD" id="cd16443">
    <property type="entry name" value="LplA"/>
    <property type="match status" value="1"/>
</dbReference>
<dbReference type="GeneID" id="29829667"/>
<dbReference type="KEGG" id="halh:HTSR_1680"/>
<dbReference type="RefSeq" id="WP_070365513.1">
    <property type="nucleotide sequence ID" value="NZ_CP016070.1"/>
</dbReference>
<accession>A0A1D8S676</accession>
<dbReference type="SUPFAM" id="SSF55681">
    <property type="entry name" value="Class II aaRS and biotin synthetases"/>
    <property type="match status" value="1"/>
</dbReference>
<reference evidence="2 3" key="1">
    <citation type="submission" date="2016-06" db="EMBL/GenBank/DDBJ databases">
        <title>Discovery of anaerobic lithoheterotrophic haloarchaeon capable of sulfur respiration by hydrogen and formate.</title>
        <authorList>
            <person name="Sorokin D.Y."/>
            <person name="Kublanov I.V."/>
            <person name="Roman P."/>
            <person name="Sinninghe Damste J.S."/>
            <person name="Golyshin P.N."/>
            <person name="Rojo D."/>
            <person name="Ciordia S."/>
            <person name="Mena Md.C."/>
            <person name="Ferrer M."/>
            <person name="Smedile F."/>
            <person name="Messina E."/>
            <person name="La Cono V."/>
            <person name="Yakimov M.M."/>
        </authorList>
    </citation>
    <scope>NUCLEOTIDE SEQUENCE [LARGE SCALE GENOMIC DNA]</scope>
    <source>
        <strain evidence="2 3">HTSR1</strain>
    </source>
</reference>
<dbReference type="AlphaFoldDB" id="A0A1D8S676"/>
<evidence type="ECO:0000313" key="2">
    <source>
        <dbReference type="EMBL" id="AOW80850.1"/>
    </source>
</evidence>
<dbReference type="InterPro" id="IPR050664">
    <property type="entry name" value="Octanoyltrans_LipM/LipL"/>
</dbReference>
<dbReference type="PANTHER" id="PTHR43679:SF2">
    <property type="entry name" value="OCTANOYL-[GCVH]:PROTEIN N-OCTANOYLTRANSFERASE"/>
    <property type="match status" value="1"/>
</dbReference>
<feature type="domain" description="BPL/LPL catalytic" evidence="1">
    <location>
        <begin position="30"/>
        <end position="220"/>
    </location>
</feature>
<sequence length="248" mass="27781">MTMRVIDEGVYSEPMHHALDQVLLDRLDRGEIEPTVRFWYRKNRAVPLGRFQAHDDEVAADYVADQGIDVVRRITGGGAMYVEPGNVITYSLYLPEDEVPEDIEESYAVLDEWVLEGLRDMGLEAHHEPLNDISHPEGKIGGSAQLRSGSAVLHHTTMSYALDIESMLKVLRIGKEKVSDKAVKSAEKRVARIADHVDEPRETVIESLKTAIDTHFGATSGSLDEATVEAARDLAETKFQTDTWNRRL</sequence>
<name>A0A1D8S676_9EURY</name>
<evidence type="ECO:0000313" key="3">
    <source>
        <dbReference type="Proteomes" id="UP000185608"/>
    </source>
</evidence>
<dbReference type="InterPro" id="IPR045864">
    <property type="entry name" value="aa-tRNA-synth_II/BPL/LPL"/>
</dbReference>
<dbReference type="EMBL" id="CP016070">
    <property type="protein sequence ID" value="AOW80850.1"/>
    <property type="molecule type" value="Genomic_DNA"/>
</dbReference>
<proteinExistence type="predicted"/>